<dbReference type="PANTHER" id="PTHR23542">
    <property type="match status" value="1"/>
</dbReference>
<organism evidence="7 8">
    <name type="scientific">Amycolatopsis vastitatis</name>
    <dbReference type="NCBI Taxonomy" id="1905142"/>
    <lineage>
        <taxon>Bacteria</taxon>
        <taxon>Bacillati</taxon>
        <taxon>Actinomycetota</taxon>
        <taxon>Actinomycetes</taxon>
        <taxon>Pseudonocardiales</taxon>
        <taxon>Pseudonocardiaceae</taxon>
        <taxon>Amycolatopsis</taxon>
    </lineage>
</organism>
<protein>
    <submittedName>
        <fullName evidence="7">MFS transporter</fullName>
    </submittedName>
</protein>
<dbReference type="GO" id="GO:0005886">
    <property type="term" value="C:plasma membrane"/>
    <property type="evidence" value="ECO:0007669"/>
    <property type="project" value="UniProtKB-SubCell"/>
</dbReference>
<dbReference type="Proteomes" id="UP000215199">
    <property type="component" value="Unassembled WGS sequence"/>
</dbReference>
<dbReference type="PANTHER" id="PTHR23542:SF1">
    <property type="entry name" value="MAJOR FACILITATOR SUPERFAMILY (MFS) PROFILE DOMAIN-CONTAINING PROTEIN"/>
    <property type="match status" value="1"/>
</dbReference>
<gene>
    <name evidence="7" type="ORF">CF165_13385</name>
</gene>
<sequence length="403" mass="40799">MPIDSEITRYRDVLALPAALRTFIPALVGRSAYALLPLSLLFAVHDLAGSFTAAGTALAGYGFAGILLPVKAGLIDRHSQARTLPVLAVCAAVPMAVIAVVSPANAALLVVLATSAGIAAPPLGPAMRSSWRSLTRGTPLKRRAYALDSTCEETLYLGGPLVAGVLLVVWSPRAALLLVVVLLLLGALGMATAPPARCRVHETSPAGPWTLSRGPIGAPGLRLVVAAILVTALGLSMTYTCLAATASGQGRPAVAGFVEAAIGLGSVVGGLVWGRLEIAASRSTQLARLIAFLGVGMAFASMTTSLIVIGISLAIAGLAIAPLFVVSYVAADDLAPENQGTEAGSWVNTANNLGSALGASAAGLIVDNARAQWGFLAGAVALLLTVAVVRLSRKSLDTTPAAQ</sequence>
<reference evidence="8" key="1">
    <citation type="submission" date="2017-07" db="EMBL/GenBank/DDBJ databases">
        <title>Comparative genome mining reveals phylogenetic distribution patterns of secondary metabolites in Amycolatopsis.</title>
        <authorList>
            <person name="Adamek M."/>
            <person name="Alanjary M."/>
            <person name="Sales-Ortells H."/>
            <person name="Goodfellow M."/>
            <person name="Bull A.T."/>
            <person name="Kalinowski J."/>
            <person name="Ziemert N."/>
        </authorList>
    </citation>
    <scope>NUCLEOTIDE SEQUENCE [LARGE SCALE GENOMIC DNA]</scope>
    <source>
        <strain evidence="8">H5</strain>
    </source>
</reference>
<accession>A0A229TB59</accession>
<feature type="transmembrane region" description="Helical" evidence="5">
    <location>
        <begin position="106"/>
        <end position="124"/>
    </location>
</feature>
<dbReference type="AlphaFoldDB" id="A0A229TB59"/>
<proteinExistence type="predicted"/>
<keyword evidence="2 5" id="KW-0812">Transmembrane</keyword>
<dbReference type="EMBL" id="NMUL01000010">
    <property type="protein sequence ID" value="OXM68495.1"/>
    <property type="molecule type" value="Genomic_DNA"/>
</dbReference>
<feature type="transmembrane region" description="Helical" evidence="5">
    <location>
        <begin position="223"/>
        <end position="247"/>
    </location>
</feature>
<dbReference type="GO" id="GO:0022857">
    <property type="term" value="F:transmembrane transporter activity"/>
    <property type="evidence" value="ECO:0007669"/>
    <property type="project" value="InterPro"/>
</dbReference>
<evidence type="ECO:0000256" key="5">
    <source>
        <dbReference type="SAM" id="Phobius"/>
    </source>
</evidence>
<evidence type="ECO:0000259" key="6">
    <source>
        <dbReference type="PROSITE" id="PS50850"/>
    </source>
</evidence>
<dbReference type="Pfam" id="PF07690">
    <property type="entry name" value="MFS_1"/>
    <property type="match status" value="1"/>
</dbReference>
<feature type="transmembrane region" description="Helical" evidence="5">
    <location>
        <begin position="286"/>
        <end position="303"/>
    </location>
</feature>
<dbReference type="Gene3D" id="1.20.1250.20">
    <property type="entry name" value="MFS general substrate transporter like domains"/>
    <property type="match status" value="2"/>
</dbReference>
<feature type="domain" description="Major facilitator superfamily (MFS) profile" evidence="6">
    <location>
        <begin position="175"/>
        <end position="403"/>
    </location>
</feature>
<name>A0A229TB59_9PSEU</name>
<feature type="transmembrane region" description="Helical" evidence="5">
    <location>
        <begin position="48"/>
        <end position="70"/>
    </location>
</feature>
<evidence type="ECO:0000256" key="4">
    <source>
        <dbReference type="ARBA" id="ARBA00023136"/>
    </source>
</evidence>
<feature type="transmembrane region" description="Helical" evidence="5">
    <location>
        <begin position="309"/>
        <end position="331"/>
    </location>
</feature>
<dbReference type="PROSITE" id="PS50850">
    <property type="entry name" value="MFS"/>
    <property type="match status" value="1"/>
</dbReference>
<feature type="transmembrane region" description="Helical" evidence="5">
    <location>
        <begin position="12"/>
        <end position="36"/>
    </location>
</feature>
<dbReference type="SUPFAM" id="SSF103473">
    <property type="entry name" value="MFS general substrate transporter"/>
    <property type="match status" value="1"/>
</dbReference>
<feature type="transmembrane region" description="Helical" evidence="5">
    <location>
        <begin position="343"/>
        <end position="365"/>
    </location>
</feature>
<feature type="transmembrane region" description="Helical" evidence="5">
    <location>
        <begin position="253"/>
        <end position="274"/>
    </location>
</feature>
<evidence type="ECO:0000256" key="3">
    <source>
        <dbReference type="ARBA" id="ARBA00022989"/>
    </source>
</evidence>
<comment type="subcellular location">
    <subcellularLocation>
        <location evidence="1">Cell membrane</location>
        <topology evidence="1">Multi-pass membrane protein</topology>
    </subcellularLocation>
</comment>
<dbReference type="InterPro" id="IPR011701">
    <property type="entry name" value="MFS"/>
</dbReference>
<evidence type="ECO:0000313" key="8">
    <source>
        <dbReference type="Proteomes" id="UP000215199"/>
    </source>
</evidence>
<feature type="transmembrane region" description="Helical" evidence="5">
    <location>
        <begin position="174"/>
        <end position="193"/>
    </location>
</feature>
<evidence type="ECO:0000256" key="1">
    <source>
        <dbReference type="ARBA" id="ARBA00004651"/>
    </source>
</evidence>
<keyword evidence="8" id="KW-1185">Reference proteome</keyword>
<comment type="caution">
    <text evidence="7">The sequence shown here is derived from an EMBL/GenBank/DDBJ whole genome shotgun (WGS) entry which is preliminary data.</text>
</comment>
<dbReference type="RefSeq" id="WP_093947817.1">
    <property type="nucleotide sequence ID" value="NZ_NMUL01000010.1"/>
</dbReference>
<evidence type="ECO:0000313" key="7">
    <source>
        <dbReference type="EMBL" id="OXM68495.1"/>
    </source>
</evidence>
<keyword evidence="4 5" id="KW-0472">Membrane</keyword>
<keyword evidence="3 5" id="KW-1133">Transmembrane helix</keyword>
<dbReference type="OrthoDB" id="5243516at2"/>
<evidence type="ECO:0000256" key="2">
    <source>
        <dbReference type="ARBA" id="ARBA00022692"/>
    </source>
</evidence>
<feature type="transmembrane region" description="Helical" evidence="5">
    <location>
        <begin position="371"/>
        <end position="389"/>
    </location>
</feature>
<dbReference type="InterPro" id="IPR036259">
    <property type="entry name" value="MFS_trans_sf"/>
</dbReference>
<dbReference type="InterPro" id="IPR020846">
    <property type="entry name" value="MFS_dom"/>
</dbReference>